<evidence type="ECO:0000313" key="3">
    <source>
        <dbReference type="Proteomes" id="UP000831796"/>
    </source>
</evidence>
<keyword evidence="3" id="KW-1185">Reference proteome</keyword>
<name>A0A8T9Q7C5_9BACT</name>
<evidence type="ECO:0000313" key="2">
    <source>
        <dbReference type="EMBL" id="UOQ73486.1"/>
    </source>
</evidence>
<feature type="domain" description="DinB-like" evidence="1">
    <location>
        <begin position="19"/>
        <end position="174"/>
    </location>
</feature>
<dbReference type="RefSeq" id="WP_244676837.1">
    <property type="nucleotide sequence ID" value="NZ_CP095046.1"/>
</dbReference>
<dbReference type="Proteomes" id="UP000831796">
    <property type="component" value="Chromosome"/>
</dbReference>
<dbReference type="SUPFAM" id="SSF109854">
    <property type="entry name" value="DinB/YfiT-like putative metalloenzymes"/>
    <property type="match status" value="1"/>
</dbReference>
<dbReference type="Pfam" id="PF12867">
    <property type="entry name" value="DinB_2"/>
    <property type="match status" value="1"/>
</dbReference>
<accession>A0A8T9Q7C5</accession>
<dbReference type="EMBL" id="CP095046">
    <property type="protein sequence ID" value="UOQ73486.1"/>
    <property type="molecule type" value="Genomic_DNA"/>
</dbReference>
<proteinExistence type="predicted"/>
<evidence type="ECO:0000259" key="1">
    <source>
        <dbReference type="Pfam" id="PF12867"/>
    </source>
</evidence>
<dbReference type="KEGG" id="hcu:MUN79_06000"/>
<protein>
    <submittedName>
        <fullName evidence="2">DinB family protein</fullName>
    </submittedName>
</protein>
<reference evidence="2" key="1">
    <citation type="submission" date="2022-04" db="EMBL/GenBank/DDBJ databases">
        <title>Hymenobacter sp. isolated from the air.</title>
        <authorList>
            <person name="Won M."/>
            <person name="Lee C.-M."/>
            <person name="Woen H.-Y."/>
            <person name="Kwon S.-W."/>
        </authorList>
    </citation>
    <scope>NUCLEOTIDE SEQUENCE</scope>
    <source>
        <strain evidence="2">5116S-3</strain>
    </source>
</reference>
<organism evidence="2 3">
    <name type="scientific">Hymenobacter cellulosilyticus</name>
    <dbReference type="NCBI Taxonomy" id="2932248"/>
    <lineage>
        <taxon>Bacteria</taxon>
        <taxon>Pseudomonadati</taxon>
        <taxon>Bacteroidota</taxon>
        <taxon>Cytophagia</taxon>
        <taxon>Cytophagales</taxon>
        <taxon>Hymenobacteraceae</taxon>
        <taxon>Hymenobacter</taxon>
    </lineage>
</organism>
<gene>
    <name evidence="2" type="ORF">MUN79_06000</name>
</gene>
<dbReference type="InterPro" id="IPR034660">
    <property type="entry name" value="DinB/YfiT-like"/>
</dbReference>
<dbReference type="InterPro" id="IPR024775">
    <property type="entry name" value="DinB-like"/>
</dbReference>
<sequence length="192" mass="21811">MLSTAFIAQFEAQIQELSATVAQQLQPLPSHQLNYKPTPTGWSVLECLEHLNRYSRFYNAELAQALSGRRAELAAHEVGFSWLGRKSYDTVKPENRKPQKTIKHMNPAGSQFTLAVVEEFLRHQAQLLELLAAARTADLNRKAVRVEFFRLLKLRLGEAMLFVVAHEQRHVQQALRAAQAAQNREKEALLVV</sequence>
<dbReference type="AlphaFoldDB" id="A0A8T9Q7C5"/>
<dbReference type="Gene3D" id="1.20.120.450">
    <property type="entry name" value="dinb family like domain"/>
    <property type="match status" value="1"/>
</dbReference>